<dbReference type="EMBL" id="BART01012277">
    <property type="protein sequence ID" value="GAG79055.1"/>
    <property type="molecule type" value="Genomic_DNA"/>
</dbReference>
<proteinExistence type="predicted"/>
<feature type="non-terminal residue" evidence="1">
    <location>
        <position position="277"/>
    </location>
</feature>
<sequence length="277" mass="30429">SILSLTGCNVSGYMSVYSYSFYNSKQSLKQFYDNGGNILFLGTRYQDLCVESINNLFSTLEVGIRVNLENIMDDSWLGIGASVSGQNATVDTSQALFNGVDTFYWLYGNSFSTSGDAKSLANIEGKTVAVSYNNGTLQGKGKIIAFGDLHWLFNKYTSPNHVQDHSRLLTNLVDYYFNESEELFSLNIGLSSEHTSTSQLNISIYVKNQTYELPLSSSLLNSLSNLSVSIEESASTPIPILINSTINGIATNYSLDLSNYFSPSYTPLIVKVNLTIG</sequence>
<accession>X1A9J5</accession>
<organism evidence="1">
    <name type="scientific">marine sediment metagenome</name>
    <dbReference type="NCBI Taxonomy" id="412755"/>
    <lineage>
        <taxon>unclassified sequences</taxon>
        <taxon>metagenomes</taxon>
        <taxon>ecological metagenomes</taxon>
    </lineage>
</organism>
<feature type="non-terminal residue" evidence="1">
    <location>
        <position position="1"/>
    </location>
</feature>
<protein>
    <submittedName>
        <fullName evidence="1">Uncharacterized protein</fullName>
    </submittedName>
</protein>
<reference evidence="1" key="1">
    <citation type="journal article" date="2014" name="Front. Microbiol.">
        <title>High frequency of phylogenetically diverse reductive dehalogenase-homologous genes in deep subseafloor sedimentary metagenomes.</title>
        <authorList>
            <person name="Kawai M."/>
            <person name="Futagami T."/>
            <person name="Toyoda A."/>
            <person name="Takaki Y."/>
            <person name="Nishi S."/>
            <person name="Hori S."/>
            <person name="Arai W."/>
            <person name="Tsubouchi T."/>
            <person name="Morono Y."/>
            <person name="Uchiyama I."/>
            <person name="Ito T."/>
            <person name="Fujiyama A."/>
            <person name="Inagaki F."/>
            <person name="Takami H."/>
        </authorList>
    </citation>
    <scope>NUCLEOTIDE SEQUENCE</scope>
    <source>
        <strain evidence="1">Expedition CK06-06</strain>
    </source>
</reference>
<evidence type="ECO:0000313" key="1">
    <source>
        <dbReference type="EMBL" id="GAG79055.1"/>
    </source>
</evidence>
<gene>
    <name evidence="1" type="ORF">S01H4_25720</name>
</gene>
<comment type="caution">
    <text evidence="1">The sequence shown here is derived from an EMBL/GenBank/DDBJ whole genome shotgun (WGS) entry which is preliminary data.</text>
</comment>
<name>X1A9J5_9ZZZZ</name>
<dbReference type="AlphaFoldDB" id="X1A9J5"/>